<protein>
    <submittedName>
        <fullName evidence="3">BON domain-containing protein</fullName>
    </submittedName>
</protein>
<dbReference type="OrthoDB" id="8963441at2"/>
<comment type="caution">
    <text evidence="3">The sequence shown here is derived from an EMBL/GenBank/DDBJ whole genome shotgun (WGS) entry which is preliminary data.</text>
</comment>
<dbReference type="InterPro" id="IPR051686">
    <property type="entry name" value="Lipoprotein_DolP"/>
</dbReference>
<organism evidence="3 4">
    <name type="scientific">Cupriavidus agavae</name>
    <dbReference type="NCBI Taxonomy" id="1001822"/>
    <lineage>
        <taxon>Bacteria</taxon>
        <taxon>Pseudomonadati</taxon>
        <taxon>Pseudomonadota</taxon>
        <taxon>Betaproteobacteria</taxon>
        <taxon>Burkholderiales</taxon>
        <taxon>Burkholderiaceae</taxon>
        <taxon>Cupriavidus</taxon>
    </lineage>
</organism>
<dbReference type="SMART" id="SM00749">
    <property type="entry name" value="BON"/>
    <property type="match status" value="1"/>
</dbReference>
<sequence>MTEQNRWFKAGVPNEGSDWAVHDQTEDIGNKPDSYPRPWARQARDGRGIGADARVDPAAYGIDENDGLRAGPGRGTWNRAADVNWQDRHTDDALRHRPGAGGRAAGMPREREGADFNPLQRGEPRWPKGYQRADERVRDDVCERLADDAHLDLSEVEVDVAAGVVSLRGTVRDRGQKHRIEDIADHVIGVKDVQNHLRVQT</sequence>
<evidence type="ECO:0000256" key="1">
    <source>
        <dbReference type="SAM" id="MobiDB-lite"/>
    </source>
</evidence>
<dbReference type="Proteomes" id="UP000291078">
    <property type="component" value="Unassembled WGS sequence"/>
</dbReference>
<accession>A0A4Q7RG14</accession>
<dbReference type="PANTHER" id="PTHR34606:SF15">
    <property type="entry name" value="BON DOMAIN-CONTAINING PROTEIN"/>
    <property type="match status" value="1"/>
</dbReference>
<gene>
    <name evidence="3" type="ORF">EV147_4539</name>
</gene>
<feature type="region of interest" description="Disordered" evidence="1">
    <location>
        <begin position="92"/>
        <end position="132"/>
    </location>
</feature>
<dbReference type="PROSITE" id="PS50914">
    <property type="entry name" value="BON"/>
    <property type="match status" value="1"/>
</dbReference>
<feature type="domain" description="BON" evidence="2">
    <location>
        <begin position="133"/>
        <end position="201"/>
    </location>
</feature>
<evidence type="ECO:0000259" key="2">
    <source>
        <dbReference type="PROSITE" id="PS50914"/>
    </source>
</evidence>
<evidence type="ECO:0000313" key="3">
    <source>
        <dbReference type="EMBL" id="RZT31358.1"/>
    </source>
</evidence>
<evidence type="ECO:0000313" key="4">
    <source>
        <dbReference type="Proteomes" id="UP000291078"/>
    </source>
</evidence>
<dbReference type="RefSeq" id="WP_130393430.1">
    <property type="nucleotide sequence ID" value="NZ_SGXM01000009.1"/>
</dbReference>
<feature type="compositionally biased region" description="Basic and acidic residues" evidence="1">
    <location>
        <begin position="122"/>
        <end position="132"/>
    </location>
</feature>
<feature type="region of interest" description="Disordered" evidence="1">
    <location>
        <begin position="1"/>
        <end position="52"/>
    </location>
</feature>
<dbReference type="PANTHER" id="PTHR34606">
    <property type="entry name" value="BON DOMAIN-CONTAINING PROTEIN"/>
    <property type="match status" value="1"/>
</dbReference>
<dbReference type="InterPro" id="IPR014004">
    <property type="entry name" value="Transpt-assoc_nodulatn_dom_bac"/>
</dbReference>
<keyword evidence="4" id="KW-1185">Reference proteome</keyword>
<dbReference type="AlphaFoldDB" id="A0A4Q7RG14"/>
<name>A0A4Q7RG14_9BURK</name>
<dbReference type="InterPro" id="IPR007055">
    <property type="entry name" value="BON_dom"/>
</dbReference>
<reference evidence="3 4" key="1">
    <citation type="journal article" date="2015" name="Stand. Genomic Sci.">
        <title>Genomic Encyclopedia of Bacterial and Archaeal Type Strains, Phase III: the genomes of soil and plant-associated and newly described type strains.</title>
        <authorList>
            <person name="Whitman W.B."/>
            <person name="Woyke T."/>
            <person name="Klenk H.P."/>
            <person name="Zhou Y."/>
            <person name="Lilburn T.G."/>
            <person name="Beck B.J."/>
            <person name="De Vos P."/>
            <person name="Vandamme P."/>
            <person name="Eisen J.A."/>
            <person name="Garrity G."/>
            <person name="Hugenholtz P."/>
            <person name="Kyrpides N.C."/>
        </authorList>
    </citation>
    <scope>NUCLEOTIDE SEQUENCE [LARGE SCALE GENOMIC DNA]</scope>
    <source>
        <strain evidence="3 4">ASC-9842</strain>
    </source>
</reference>
<dbReference type="Gene3D" id="3.30.1340.30">
    <property type="match status" value="1"/>
</dbReference>
<feature type="compositionally biased region" description="Basic and acidic residues" evidence="1">
    <location>
        <begin position="20"/>
        <end position="30"/>
    </location>
</feature>
<dbReference type="EMBL" id="SGXM01000009">
    <property type="protein sequence ID" value="RZT31358.1"/>
    <property type="molecule type" value="Genomic_DNA"/>
</dbReference>
<dbReference type="Pfam" id="PF04972">
    <property type="entry name" value="BON"/>
    <property type="match status" value="1"/>
</dbReference>
<proteinExistence type="predicted"/>